<keyword evidence="3" id="KW-1185">Reference proteome</keyword>
<evidence type="ECO:0000313" key="3">
    <source>
        <dbReference type="Proteomes" id="UP001213000"/>
    </source>
</evidence>
<dbReference type="InterPro" id="IPR001810">
    <property type="entry name" value="F-box_dom"/>
</dbReference>
<dbReference type="Proteomes" id="UP001213000">
    <property type="component" value="Unassembled WGS sequence"/>
</dbReference>
<dbReference type="Pfam" id="PF12937">
    <property type="entry name" value="F-box-like"/>
    <property type="match status" value="1"/>
</dbReference>
<evidence type="ECO:0000259" key="1">
    <source>
        <dbReference type="Pfam" id="PF12937"/>
    </source>
</evidence>
<dbReference type="EMBL" id="JANIEX010000584">
    <property type="protein sequence ID" value="KAJ3565289.1"/>
    <property type="molecule type" value="Genomic_DNA"/>
</dbReference>
<reference evidence="2" key="1">
    <citation type="submission" date="2022-07" db="EMBL/GenBank/DDBJ databases">
        <title>Genome Sequence of Leucocoprinus birnbaumii.</title>
        <authorList>
            <person name="Buettner E."/>
        </authorList>
    </citation>
    <scope>NUCLEOTIDE SEQUENCE</scope>
    <source>
        <strain evidence="2">VT141</strain>
    </source>
</reference>
<evidence type="ECO:0000313" key="2">
    <source>
        <dbReference type="EMBL" id="KAJ3565289.1"/>
    </source>
</evidence>
<feature type="domain" description="F-box" evidence="1">
    <location>
        <begin position="66"/>
        <end position="133"/>
    </location>
</feature>
<gene>
    <name evidence="2" type="ORF">NP233_g7724</name>
</gene>
<proteinExistence type="predicted"/>
<organism evidence="2 3">
    <name type="scientific">Leucocoprinus birnbaumii</name>
    <dbReference type="NCBI Taxonomy" id="56174"/>
    <lineage>
        <taxon>Eukaryota</taxon>
        <taxon>Fungi</taxon>
        <taxon>Dikarya</taxon>
        <taxon>Basidiomycota</taxon>
        <taxon>Agaricomycotina</taxon>
        <taxon>Agaricomycetes</taxon>
        <taxon>Agaricomycetidae</taxon>
        <taxon>Agaricales</taxon>
        <taxon>Agaricineae</taxon>
        <taxon>Agaricaceae</taxon>
        <taxon>Leucocoprinus</taxon>
    </lineage>
</organism>
<comment type="caution">
    <text evidence="2">The sequence shown here is derived from an EMBL/GenBank/DDBJ whole genome shotgun (WGS) entry which is preliminary data.</text>
</comment>
<protein>
    <recommendedName>
        <fullName evidence="1">F-box domain-containing protein</fullName>
    </recommendedName>
</protein>
<dbReference type="AlphaFoldDB" id="A0AAD5VNM8"/>
<name>A0AAD5VNM8_9AGAR</name>
<accession>A0AAD5VNM8</accession>
<sequence>MISQEVCARCGFRSTTNHSSSRERDIPELTREIQQIDDITLRLKARKATASTQLNAMRTSTSILLDEVLSAILDFATNPHDKPTNISAEVPPLTEFLVDKNEYYCPLLVLGAVCSRWRQVAWSTPALWSTLSLDLTYQGPWEHEISLPRSYFINSRSQPMEILIDCRKY</sequence>